<protein>
    <submittedName>
        <fullName evidence="1">Uncharacterized protein</fullName>
    </submittedName>
</protein>
<dbReference type="EMBL" id="CP003642">
    <property type="protein sequence ID" value="AFZ25955.1"/>
    <property type="molecule type" value="Genomic_DNA"/>
</dbReference>
<evidence type="ECO:0000313" key="2">
    <source>
        <dbReference type="Proteomes" id="UP000010475"/>
    </source>
</evidence>
<evidence type="ECO:0000313" key="1">
    <source>
        <dbReference type="EMBL" id="AFZ25955.1"/>
    </source>
</evidence>
<dbReference type="RefSeq" id="WP_015209198.1">
    <property type="nucleotide sequence ID" value="NC_019757.1"/>
</dbReference>
<dbReference type="eggNOG" id="ENOG5032ZE3">
    <property type="taxonomic scope" value="Bacteria"/>
</dbReference>
<gene>
    <name evidence="1" type="ORF">Cylst_3840</name>
</gene>
<name>K9X010_9NOST</name>
<dbReference type="Proteomes" id="UP000010475">
    <property type="component" value="Chromosome"/>
</dbReference>
<organism evidence="1 2">
    <name type="scientific">Cylindrospermum stagnale PCC 7417</name>
    <dbReference type="NCBI Taxonomy" id="56107"/>
    <lineage>
        <taxon>Bacteria</taxon>
        <taxon>Bacillati</taxon>
        <taxon>Cyanobacteriota</taxon>
        <taxon>Cyanophyceae</taxon>
        <taxon>Nostocales</taxon>
        <taxon>Nostocaceae</taxon>
        <taxon>Cylindrospermum</taxon>
    </lineage>
</organism>
<dbReference type="KEGG" id="csg:Cylst_3840"/>
<reference evidence="1 2" key="1">
    <citation type="submission" date="2012-06" db="EMBL/GenBank/DDBJ databases">
        <title>Finished chromosome of genome of Cylindrospermum stagnale PCC 7417.</title>
        <authorList>
            <consortium name="US DOE Joint Genome Institute"/>
            <person name="Gugger M."/>
            <person name="Coursin T."/>
            <person name="Rippka R."/>
            <person name="Tandeau De Marsac N."/>
            <person name="Huntemann M."/>
            <person name="Wei C.-L."/>
            <person name="Han J."/>
            <person name="Detter J.C."/>
            <person name="Han C."/>
            <person name="Tapia R."/>
            <person name="Chen A."/>
            <person name="Kyrpides N."/>
            <person name="Mavromatis K."/>
            <person name="Markowitz V."/>
            <person name="Szeto E."/>
            <person name="Ivanova N."/>
            <person name="Pagani I."/>
            <person name="Pati A."/>
            <person name="Goodwin L."/>
            <person name="Nordberg H.P."/>
            <person name="Cantor M.N."/>
            <person name="Hua S.X."/>
            <person name="Woyke T."/>
            <person name="Kerfeld C.A."/>
        </authorList>
    </citation>
    <scope>NUCLEOTIDE SEQUENCE [LARGE SCALE GENOMIC DNA]</scope>
    <source>
        <strain evidence="1 2">PCC 7417</strain>
    </source>
</reference>
<keyword evidence="2" id="KW-1185">Reference proteome</keyword>
<dbReference type="HOGENOM" id="CLU_169640_0_0_3"/>
<sequence length="114" mass="12917">MAETAELLHCSLEQLLKEITALNHAWKAARELFGENSSLSTSSRDLKTCLQVRLLRSYAPEQVYLVEDTEAEGEKLYSLRLRELTDNRLDAAHLPVREANTVLSADEIARFSKL</sequence>
<dbReference type="OrthoDB" id="460761at2"/>
<dbReference type="AlphaFoldDB" id="K9X010"/>
<proteinExistence type="predicted"/>
<accession>K9X010</accession>